<dbReference type="EMBL" id="CACSIO010000045">
    <property type="protein sequence ID" value="CAA0122897.1"/>
    <property type="molecule type" value="Genomic_DNA"/>
</dbReference>
<dbReference type="InterPro" id="IPR052411">
    <property type="entry name" value="c-mor_Regulatory_Protein"/>
</dbReference>
<dbReference type="InterPro" id="IPR009057">
    <property type="entry name" value="Homeodomain-like_sf"/>
</dbReference>
<name>A0A5S9P372_9GAMM</name>
<dbReference type="InterPro" id="IPR014875">
    <property type="entry name" value="Mor_transcription_activator"/>
</dbReference>
<dbReference type="Gene3D" id="1.10.10.60">
    <property type="entry name" value="Homeodomain-like"/>
    <property type="match status" value="1"/>
</dbReference>
<dbReference type="OrthoDB" id="6387485at2"/>
<keyword evidence="4" id="KW-1185">Reference proteome</keyword>
<dbReference type="Pfam" id="PF08765">
    <property type="entry name" value="Mor"/>
    <property type="match status" value="1"/>
</dbReference>
<proteinExistence type="predicted"/>
<evidence type="ECO:0000313" key="4">
    <source>
        <dbReference type="Proteomes" id="UP000441399"/>
    </source>
</evidence>
<dbReference type="Proteomes" id="UP000441399">
    <property type="component" value="Unassembled WGS sequence"/>
</dbReference>
<sequence>MNNDNHDMFTDINSDDIYQHLDDIDLEQRKGWPQALSELIDVLAASRLKHGEEEKAAKRQGLQLALAVAEHFGGMQFYLPKAKHLEQIVRDIQIWQDFDGSNTKELARKYDLTEVRVYGIIREQRRANKNRLQNDLFI</sequence>
<reference evidence="2 4" key="1">
    <citation type="submission" date="2019-11" db="EMBL/GenBank/DDBJ databases">
        <authorList>
            <person name="Holert J."/>
        </authorList>
    </citation>
    <scope>NUCLEOTIDE SEQUENCE [LARGE SCALE GENOMIC DNA]</scope>
    <source>
        <strain evidence="2">SB11_3</strain>
    </source>
</reference>
<evidence type="ECO:0000313" key="2">
    <source>
        <dbReference type="EMBL" id="CAA0097737.1"/>
    </source>
</evidence>
<dbReference type="SUPFAM" id="SSF46689">
    <property type="entry name" value="Homeodomain-like"/>
    <property type="match status" value="1"/>
</dbReference>
<evidence type="ECO:0000313" key="3">
    <source>
        <dbReference type="EMBL" id="CAA0122897.1"/>
    </source>
</evidence>
<gene>
    <name evidence="3" type="ORF">OPDIPICF_02715</name>
    <name evidence="2" type="ORF">OPDIPICF_04135</name>
</gene>
<evidence type="ECO:0000259" key="1">
    <source>
        <dbReference type="Pfam" id="PF08765"/>
    </source>
</evidence>
<dbReference type="AlphaFoldDB" id="A0A5S9P372"/>
<dbReference type="PANTHER" id="PTHR37812:SF1">
    <property type="entry name" value="MU-LIKE PROPHAGE FLUMU PROTEIN C"/>
    <property type="match status" value="1"/>
</dbReference>
<protein>
    <recommendedName>
        <fullName evidence="1">Mor transcription activator domain-containing protein</fullName>
    </recommendedName>
</protein>
<accession>A0A5S9P372</accession>
<dbReference type="EMBL" id="CACSIO010000004">
    <property type="protein sequence ID" value="CAA0097737.1"/>
    <property type="molecule type" value="Genomic_DNA"/>
</dbReference>
<organism evidence="2 4">
    <name type="scientific">BD1-7 clade bacterium</name>
    <dbReference type="NCBI Taxonomy" id="2029982"/>
    <lineage>
        <taxon>Bacteria</taxon>
        <taxon>Pseudomonadati</taxon>
        <taxon>Pseudomonadota</taxon>
        <taxon>Gammaproteobacteria</taxon>
        <taxon>Cellvibrionales</taxon>
        <taxon>Spongiibacteraceae</taxon>
        <taxon>BD1-7 clade</taxon>
    </lineage>
</organism>
<feature type="domain" description="Mor transcription activator" evidence="1">
    <location>
        <begin position="32"/>
        <end position="136"/>
    </location>
</feature>
<dbReference type="PANTHER" id="PTHR37812">
    <property type="entry name" value="MU-LIKE PROPHAGE FLUMU PROTEIN C"/>
    <property type="match status" value="1"/>
</dbReference>